<feature type="region of interest" description="Disordered" evidence="1">
    <location>
        <begin position="83"/>
        <end position="104"/>
    </location>
</feature>
<keyword evidence="3" id="KW-1185">Reference proteome</keyword>
<sequence length="398" mass="44783">MGVSNNCLDAHGAVAGNTGARICCRSVYGLRHVTSNEYGTRHAMCSVYGMRLATSSVYDSKQLNPRRSRTWGRSPPCPACCETTHQSGKPGQSQGGQCSGTQHLNREGDQTLEQSLFSETSHFHTFKPRHLSESTLMTQRTSDSPETVGTFWWNVGVRMPSFFRGLLFQFSKESFRYTCPIWIGILLLGAVYLLQPSLNPATRYWVVQLLSDTLSASESQIYLLNDPRYHQVVKEWDRLKLLNLACAKVKLQDKLGLPFEAITIQHIHSNCNIYIQFRSLEVDIHDVRTVSALAEGLPRSLYGKEPPVPWYYLSVFVVLAKCLPAIESLLAKCLPTYFTSQEQHGGWDRYELKITSHLEGDRSQVLLDWLANVSLLKNLVSLDLRGAHTNSPKEKSPS</sequence>
<evidence type="ECO:0000313" key="2">
    <source>
        <dbReference type="EMBL" id="KAK3257572.1"/>
    </source>
</evidence>
<organism evidence="2 3">
    <name type="scientific">Cymbomonas tetramitiformis</name>
    <dbReference type="NCBI Taxonomy" id="36881"/>
    <lineage>
        <taxon>Eukaryota</taxon>
        <taxon>Viridiplantae</taxon>
        <taxon>Chlorophyta</taxon>
        <taxon>Pyramimonadophyceae</taxon>
        <taxon>Pyramimonadales</taxon>
        <taxon>Pyramimonadaceae</taxon>
        <taxon>Cymbomonas</taxon>
    </lineage>
</organism>
<accession>A0AAE0FD18</accession>
<reference evidence="2 3" key="1">
    <citation type="journal article" date="2015" name="Genome Biol. Evol.">
        <title>Comparative Genomics of a Bacterivorous Green Alga Reveals Evolutionary Causalities and Consequences of Phago-Mixotrophic Mode of Nutrition.</title>
        <authorList>
            <person name="Burns J.A."/>
            <person name="Paasch A."/>
            <person name="Narechania A."/>
            <person name="Kim E."/>
        </authorList>
    </citation>
    <scope>NUCLEOTIDE SEQUENCE [LARGE SCALE GENOMIC DNA]</scope>
    <source>
        <strain evidence="2 3">PLY_AMNH</strain>
    </source>
</reference>
<dbReference type="AlphaFoldDB" id="A0AAE0FD18"/>
<protein>
    <submittedName>
        <fullName evidence="2">Uncharacterized protein</fullName>
    </submittedName>
</protein>
<dbReference type="Proteomes" id="UP001190700">
    <property type="component" value="Unassembled WGS sequence"/>
</dbReference>
<dbReference type="EMBL" id="LGRX02020371">
    <property type="protein sequence ID" value="KAK3257572.1"/>
    <property type="molecule type" value="Genomic_DNA"/>
</dbReference>
<gene>
    <name evidence="2" type="ORF">CYMTET_33343</name>
</gene>
<comment type="caution">
    <text evidence="2">The sequence shown here is derived from an EMBL/GenBank/DDBJ whole genome shotgun (WGS) entry which is preliminary data.</text>
</comment>
<evidence type="ECO:0000256" key="1">
    <source>
        <dbReference type="SAM" id="MobiDB-lite"/>
    </source>
</evidence>
<evidence type="ECO:0000313" key="3">
    <source>
        <dbReference type="Proteomes" id="UP001190700"/>
    </source>
</evidence>
<proteinExistence type="predicted"/>
<name>A0AAE0FD18_9CHLO</name>